<dbReference type="PANTHER" id="PTHR10543">
    <property type="entry name" value="BETA-CAROTENE DIOXYGENASE"/>
    <property type="match status" value="1"/>
</dbReference>
<sequence length="511" mass="58897">MMFRGLALLPLCFVVCLTQTPGWDLLFGTSILNETQQYPIKFDNPIPSWIKGSLIRNGPARYEMGKRSFLNLFDGYGKLYSWQFPGNGSAFFTTKFVQSLSYNESRKLNDIAPYQTFDDLVPPMNFMEKELALRNGLDNMNINVYNFSGDCVILSDTWKLYVVDCFTLDTIRPTTPNIPGVQTGFPYISIMSVAHPVREYGTNYHLTILQSLNILPDMPHKFTLVRSKSADIREKIAEWEVKKMPYLHSFSTTEHYAIIFGCPFYIDILKMLRYSLPKDSIEFHKDEPTVTYVVDLKTGKVTTIENENIFTMHHVNAFEEDENTLFLDVASYPDASLVTFFEMDNLMNATKRNELTFKPSLRRYRIDLKANKMTPTSFDINPKLPFVNMLEVPTINENYRSKQYCYIYGVVFKSDNKLWGNFSFVKKDVCNSSGDLSWSIPGHYPMEGWFVPHPNGSTEDDGVLMVPVLDGNLGKSYLIMLDPKTMKPITKSYVPFTVPFHFHGRFFENVF</sequence>
<accession>A0A8B8AJM0</accession>
<name>A0A8B8AJM0_CRAVI</name>
<evidence type="ECO:0000313" key="8">
    <source>
        <dbReference type="RefSeq" id="XP_022291370.1"/>
    </source>
</evidence>
<feature type="binding site" evidence="5">
    <location>
        <position position="313"/>
    </location>
    <ligand>
        <name>Fe cation</name>
        <dbReference type="ChEBI" id="CHEBI:24875"/>
        <note>catalytic</note>
    </ligand>
</feature>
<dbReference type="GO" id="GO:0003834">
    <property type="term" value="F:beta-carotene 15,15'-dioxygenase activity"/>
    <property type="evidence" value="ECO:0007669"/>
    <property type="project" value="TreeGrafter"/>
</dbReference>
<evidence type="ECO:0000256" key="6">
    <source>
        <dbReference type="SAM" id="SignalP"/>
    </source>
</evidence>
<dbReference type="KEGG" id="cvn:111102792"/>
<keyword evidence="7" id="KW-1185">Reference proteome</keyword>
<evidence type="ECO:0000256" key="5">
    <source>
        <dbReference type="PIRSR" id="PIRSR604294-1"/>
    </source>
</evidence>
<dbReference type="GO" id="GO:0042574">
    <property type="term" value="P:retinal metabolic process"/>
    <property type="evidence" value="ECO:0007669"/>
    <property type="project" value="TreeGrafter"/>
</dbReference>
<evidence type="ECO:0000256" key="4">
    <source>
        <dbReference type="ARBA" id="ARBA00023004"/>
    </source>
</evidence>
<dbReference type="RefSeq" id="XP_022291370.1">
    <property type="nucleotide sequence ID" value="XM_022435662.1"/>
</dbReference>
<evidence type="ECO:0000313" key="7">
    <source>
        <dbReference type="Proteomes" id="UP000694844"/>
    </source>
</evidence>
<dbReference type="OrthoDB" id="407010at2759"/>
<feature type="binding site" evidence="5">
    <location>
        <position position="503"/>
    </location>
    <ligand>
        <name>Fe cation</name>
        <dbReference type="ChEBI" id="CHEBI:24875"/>
        <note>catalytic</note>
    </ligand>
</feature>
<evidence type="ECO:0000256" key="1">
    <source>
        <dbReference type="ARBA" id="ARBA00006787"/>
    </source>
</evidence>
<dbReference type="GO" id="GO:0010436">
    <property type="term" value="F:carotenoid dioxygenase activity"/>
    <property type="evidence" value="ECO:0007669"/>
    <property type="project" value="TreeGrafter"/>
</dbReference>
<feature type="signal peptide" evidence="6">
    <location>
        <begin position="1"/>
        <end position="18"/>
    </location>
</feature>
<keyword evidence="3" id="KW-0560">Oxidoreductase</keyword>
<keyword evidence="2 5" id="KW-0479">Metal-binding</keyword>
<comment type="cofactor">
    <cofactor evidence="5">
        <name>Fe(2+)</name>
        <dbReference type="ChEBI" id="CHEBI:29033"/>
    </cofactor>
    <text evidence="5">Binds 1 Fe(2+) ion per subunit.</text>
</comment>
<dbReference type="InterPro" id="IPR004294">
    <property type="entry name" value="Carotenoid_Oase"/>
</dbReference>
<keyword evidence="4 5" id="KW-0408">Iron</keyword>
<reference evidence="8" key="1">
    <citation type="submission" date="2025-08" db="UniProtKB">
        <authorList>
            <consortium name="RefSeq"/>
        </authorList>
    </citation>
    <scope>IDENTIFICATION</scope>
    <source>
        <tissue evidence="8">Whole sample</tissue>
    </source>
</reference>
<proteinExistence type="inferred from homology"/>
<feature type="binding site" evidence="5">
    <location>
        <position position="195"/>
    </location>
    <ligand>
        <name>Fe cation</name>
        <dbReference type="ChEBI" id="CHEBI:24875"/>
        <note>catalytic</note>
    </ligand>
</feature>
<dbReference type="AlphaFoldDB" id="A0A8B8AJM0"/>
<dbReference type="GO" id="GO:0016121">
    <property type="term" value="P:carotene catabolic process"/>
    <property type="evidence" value="ECO:0007669"/>
    <property type="project" value="TreeGrafter"/>
</dbReference>
<evidence type="ECO:0000256" key="2">
    <source>
        <dbReference type="ARBA" id="ARBA00022723"/>
    </source>
</evidence>
<dbReference type="PANTHER" id="PTHR10543:SF24">
    <property type="entry name" value="CAROTENOID ISOMEROOXYGENASE"/>
    <property type="match status" value="1"/>
</dbReference>
<protein>
    <submittedName>
        <fullName evidence="8">Carotenoid isomerooxygenase-like</fullName>
    </submittedName>
</protein>
<organism evidence="7 8">
    <name type="scientific">Crassostrea virginica</name>
    <name type="common">Eastern oyster</name>
    <dbReference type="NCBI Taxonomy" id="6565"/>
    <lineage>
        <taxon>Eukaryota</taxon>
        <taxon>Metazoa</taxon>
        <taxon>Spiralia</taxon>
        <taxon>Lophotrochozoa</taxon>
        <taxon>Mollusca</taxon>
        <taxon>Bivalvia</taxon>
        <taxon>Autobranchia</taxon>
        <taxon>Pteriomorphia</taxon>
        <taxon>Ostreida</taxon>
        <taxon>Ostreoidea</taxon>
        <taxon>Ostreidae</taxon>
        <taxon>Crassostrea</taxon>
    </lineage>
</organism>
<comment type="similarity">
    <text evidence="1">Belongs to the carotenoid oxygenase family.</text>
</comment>
<feature type="chain" id="PRO_5034019456" evidence="6">
    <location>
        <begin position="19"/>
        <end position="511"/>
    </location>
</feature>
<dbReference type="GeneID" id="111102792"/>
<keyword evidence="6" id="KW-0732">Signal</keyword>
<dbReference type="Pfam" id="PF03055">
    <property type="entry name" value="RPE65"/>
    <property type="match status" value="1"/>
</dbReference>
<evidence type="ECO:0000256" key="3">
    <source>
        <dbReference type="ARBA" id="ARBA00023002"/>
    </source>
</evidence>
<gene>
    <name evidence="8" type="primary">LOC111102792</name>
</gene>
<feature type="binding site" evidence="5">
    <location>
        <position position="248"/>
    </location>
    <ligand>
        <name>Fe cation</name>
        <dbReference type="ChEBI" id="CHEBI:24875"/>
        <note>catalytic</note>
    </ligand>
</feature>
<dbReference type="GO" id="GO:0046872">
    <property type="term" value="F:metal ion binding"/>
    <property type="evidence" value="ECO:0007669"/>
    <property type="project" value="UniProtKB-KW"/>
</dbReference>
<dbReference type="Proteomes" id="UP000694844">
    <property type="component" value="Chromosome 7"/>
</dbReference>